<evidence type="ECO:0000313" key="9">
    <source>
        <dbReference type="Proteomes" id="UP000834106"/>
    </source>
</evidence>
<feature type="region of interest" description="Disordered" evidence="7">
    <location>
        <begin position="152"/>
        <end position="174"/>
    </location>
</feature>
<evidence type="ECO:0000256" key="1">
    <source>
        <dbReference type="ARBA" id="ARBA00004496"/>
    </source>
</evidence>
<dbReference type="GO" id="GO:0009691">
    <property type="term" value="P:cytokinin biosynthetic process"/>
    <property type="evidence" value="ECO:0007669"/>
    <property type="project" value="UniProtKB-KW"/>
</dbReference>
<dbReference type="Proteomes" id="UP000834106">
    <property type="component" value="Chromosome 3"/>
</dbReference>
<evidence type="ECO:0000256" key="5">
    <source>
        <dbReference type="ARBA" id="ARBA00023242"/>
    </source>
</evidence>
<dbReference type="GO" id="GO:0005737">
    <property type="term" value="C:cytoplasm"/>
    <property type="evidence" value="ECO:0007669"/>
    <property type="project" value="UniProtKB-SubCell"/>
</dbReference>
<comment type="subcellular location">
    <subcellularLocation>
        <location evidence="1">Cytoplasm</location>
    </subcellularLocation>
</comment>
<evidence type="ECO:0000256" key="7">
    <source>
        <dbReference type="SAM" id="MobiDB-lite"/>
    </source>
</evidence>
<keyword evidence="9" id="KW-1185">Reference proteome</keyword>
<keyword evidence="5" id="KW-0539">Nucleus</keyword>
<feature type="compositionally biased region" description="Basic residues" evidence="7">
    <location>
        <begin position="83"/>
        <end position="92"/>
    </location>
</feature>
<evidence type="ECO:0000256" key="6">
    <source>
        <dbReference type="ARBA" id="ARBA00024199"/>
    </source>
</evidence>
<comment type="similarity">
    <text evidence="6">Belongs to the SOFL plant protein family.</text>
</comment>
<keyword evidence="2" id="KW-0963">Cytoplasm</keyword>
<dbReference type="PANTHER" id="PTHR33347:SF34">
    <property type="entry name" value="PROTEIN SOB FIVE-LIKE 6"/>
    <property type="match status" value="1"/>
</dbReference>
<accession>A0AAD2DL18</accession>
<dbReference type="InterPro" id="IPR044670">
    <property type="entry name" value="SOFL"/>
</dbReference>
<feature type="region of interest" description="Disordered" evidence="7">
    <location>
        <begin position="45"/>
        <end position="96"/>
    </location>
</feature>
<name>A0AAD2DL18_9LAMI</name>
<organism evidence="8 9">
    <name type="scientific">Fraxinus pennsylvanica</name>
    <dbReference type="NCBI Taxonomy" id="56036"/>
    <lineage>
        <taxon>Eukaryota</taxon>
        <taxon>Viridiplantae</taxon>
        <taxon>Streptophyta</taxon>
        <taxon>Embryophyta</taxon>
        <taxon>Tracheophyta</taxon>
        <taxon>Spermatophyta</taxon>
        <taxon>Magnoliopsida</taxon>
        <taxon>eudicotyledons</taxon>
        <taxon>Gunneridae</taxon>
        <taxon>Pentapetalae</taxon>
        <taxon>asterids</taxon>
        <taxon>lamiids</taxon>
        <taxon>Lamiales</taxon>
        <taxon>Oleaceae</taxon>
        <taxon>Oleeae</taxon>
        <taxon>Fraxinus</taxon>
    </lineage>
</organism>
<evidence type="ECO:0000256" key="2">
    <source>
        <dbReference type="ARBA" id="ARBA00022490"/>
    </source>
</evidence>
<dbReference type="AlphaFoldDB" id="A0AAD2DL18"/>
<keyword evidence="4" id="KW-0932">Cytokinin signaling pathway</keyword>
<evidence type="ECO:0000313" key="8">
    <source>
        <dbReference type="EMBL" id="CAI9757884.1"/>
    </source>
</evidence>
<evidence type="ECO:0000256" key="4">
    <source>
        <dbReference type="ARBA" id="ARBA00022864"/>
    </source>
</evidence>
<evidence type="ECO:0000256" key="3">
    <source>
        <dbReference type="ARBA" id="ARBA00022712"/>
    </source>
</evidence>
<dbReference type="EMBL" id="OU503038">
    <property type="protein sequence ID" value="CAI9757884.1"/>
    <property type="molecule type" value="Genomic_DNA"/>
</dbReference>
<proteinExistence type="inferred from homology"/>
<gene>
    <name evidence="8" type="ORF">FPE_LOCUS5314</name>
</gene>
<protein>
    <submittedName>
        <fullName evidence="8">Uncharacterized protein</fullName>
    </submittedName>
</protein>
<dbReference type="GO" id="GO:0009736">
    <property type="term" value="P:cytokinin-activated signaling pathway"/>
    <property type="evidence" value="ECO:0007669"/>
    <property type="project" value="UniProtKB-KW"/>
</dbReference>
<sequence>MNISNSECSSGCESGWTVYFDQFSNCTGRHNLGFGRPVDEYYPKGSAYANEDTEGKDLSMVSDASSGPPVFNEYHESADGRQKKSKQKKKAKAQQNFHLDDTASSPFFHFTQDNVGSFNNHTAKEYVPYFSQESSAANFEGESTRKKHLNFLKSSMKEKSASGKSEGLIGRKKH</sequence>
<keyword evidence="3" id="KW-0203">Cytokinin biosynthesis</keyword>
<dbReference type="PANTHER" id="PTHR33347">
    <property type="entry name" value="OSJNBA0091C07.3 PROTEIN"/>
    <property type="match status" value="1"/>
</dbReference>
<feature type="compositionally biased region" description="Basic and acidic residues" evidence="7">
    <location>
        <begin position="73"/>
        <end position="82"/>
    </location>
</feature>
<reference evidence="8" key="1">
    <citation type="submission" date="2023-05" db="EMBL/GenBank/DDBJ databases">
        <authorList>
            <person name="Huff M."/>
        </authorList>
    </citation>
    <scope>NUCLEOTIDE SEQUENCE</scope>
</reference>